<protein>
    <submittedName>
        <fullName evidence="4">Uncharacterized protein</fullName>
    </submittedName>
</protein>
<comment type="similarity">
    <text evidence="1">Belongs to the PBP/GOBP family.</text>
</comment>
<dbReference type="Gene3D" id="1.10.238.20">
    <property type="entry name" value="Pheromone/general odorant binding protein domain"/>
    <property type="match status" value="1"/>
</dbReference>
<organism evidence="4 5">
    <name type="scientific">Spodoptera littoralis</name>
    <name type="common">Egyptian cotton leafworm</name>
    <dbReference type="NCBI Taxonomy" id="7109"/>
    <lineage>
        <taxon>Eukaryota</taxon>
        <taxon>Metazoa</taxon>
        <taxon>Ecdysozoa</taxon>
        <taxon>Arthropoda</taxon>
        <taxon>Hexapoda</taxon>
        <taxon>Insecta</taxon>
        <taxon>Pterygota</taxon>
        <taxon>Neoptera</taxon>
        <taxon>Endopterygota</taxon>
        <taxon>Lepidoptera</taxon>
        <taxon>Glossata</taxon>
        <taxon>Ditrysia</taxon>
        <taxon>Noctuoidea</taxon>
        <taxon>Noctuidae</taxon>
        <taxon>Amphipyrinae</taxon>
        <taxon>Spodoptera</taxon>
    </lineage>
</organism>
<dbReference type="InterPro" id="IPR036728">
    <property type="entry name" value="PBP_GOBP_sf"/>
</dbReference>
<keyword evidence="5" id="KW-1185">Reference proteome</keyword>
<reference evidence="4" key="1">
    <citation type="submission" date="2022-02" db="EMBL/GenBank/DDBJ databases">
        <authorList>
            <person name="King R."/>
        </authorList>
    </citation>
    <scope>NUCLEOTIDE SEQUENCE</scope>
</reference>
<evidence type="ECO:0000313" key="5">
    <source>
        <dbReference type="Proteomes" id="UP001153321"/>
    </source>
</evidence>
<dbReference type="GO" id="GO:0005549">
    <property type="term" value="F:odorant binding"/>
    <property type="evidence" value="ECO:0007669"/>
    <property type="project" value="InterPro"/>
</dbReference>
<evidence type="ECO:0000313" key="4">
    <source>
        <dbReference type="EMBL" id="CAH1640031.1"/>
    </source>
</evidence>
<feature type="chain" id="PRO_5040115595" evidence="3">
    <location>
        <begin position="23"/>
        <end position="213"/>
    </location>
</feature>
<dbReference type="EMBL" id="LR824551">
    <property type="protein sequence ID" value="CAH1640031.1"/>
    <property type="molecule type" value="Genomic_DNA"/>
</dbReference>
<evidence type="ECO:0000256" key="3">
    <source>
        <dbReference type="SAM" id="SignalP"/>
    </source>
</evidence>
<dbReference type="Proteomes" id="UP001153321">
    <property type="component" value="Chromosome 20"/>
</dbReference>
<evidence type="ECO:0000256" key="2">
    <source>
        <dbReference type="ARBA" id="ARBA00022448"/>
    </source>
</evidence>
<keyword evidence="3" id="KW-0732">Signal</keyword>
<keyword evidence="2" id="KW-0813">Transport</keyword>
<feature type="signal peptide" evidence="3">
    <location>
        <begin position="1"/>
        <end position="22"/>
    </location>
</feature>
<sequence>MLSMKIIVVVCLIIYKARLVQGRNEVSVLRVISSSIGDTLLECQTEMDIKEEVIQSFLNFWDLKNPADNKEWGCALECVFKKNEFLTPDGKTVISDNVREFFKAAGADGLMSLRMLDLFEMCKDDAKKTINKCDNALEVTKCFRFGIVQLDWAPEHNFWNRTRVHPDQIPDQVTDMVEAPQPKRRSSSNVWRRRLNRPNFRRLASYLRRVYCR</sequence>
<accession>A0A9P0I4H0</accession>
<dbReference type="PRINTS" id="PR00484">
    <property type="entry name" value="PBPGOBP"/>
</dbReference>
<dbReference type="AlphaFoldDB" id="A0A9P0I4H0"/>
<dbReference type="CDD" id="cd23992">
    <property type="entry name" value="PBP_GOBP"/>
    <property type="match status" value="1"/>
</dbReference>
<dbReference type="InterPro" id="IPR006072">
    <property type="entry name" value="Odorant/phero-bd_Lep"/>
</dbReference>
<dbReference type="InterPro" id="IPR006170">
    <property type="entry name" value="PBP/GOBP"/>
</dbReference>
<dbReference type="SMART" id="SM00708">
    <property type="entry name" value="PhBP"/>
    <property type="match status" value="1"/>
</dbReference>
<name>A0A9P0I4H0_SPOLI</name>
<gene>
    <name evidence="4" type="ORF">SPLIT_LOCUS5387</name>
</gene>
<dbReference type="SUPFAM" id="SSF47565">
    <property type="entry name" value="Insect pheromone/odorant-binding proteins"/>
    <property type="match status" value="1"/>
</dbReference>
<dbReference type="Pfam" id="PF01395">
    <property type="entry name" value="PBP_GOBP"/>
    <property type="match status" value="1"/>
</dbReference>
<evidence type="ECO:0000256" key="1">
    <source>
        <dbReference type="ARBA" id="ARBA00008098"/>
    </source>
</evidence>
<proteinExistence type="inferred from homology"/>